<dbReference type="EMBL" id="LS483466">
    <property type="protein sequence ID" value="SQI24740.1"/>
    <property type="molecule type" value="Genomic_DNA"/>
</dbReference>
<keyword evidence="2" id="KW-1185">Reference proteome</keyword>
<protein>
    <submittedName>
        <fullName evidence="1">Sucrose phosphorylase</fullName>
        <ecNumber evidence="1">2.4.1.7</ecNumber>
    </submittedName>
</protein>
<dbReference type="Gene3D" id="2.60.40.1180">
    <property type="entry name" value="Golgi alpha-mannosidase II"/>
    <property type="match status" value="1"/>
</dbReference>
<evidence type="ECO:0000313" key="2">
    <source>
        <dbReference type="Proteomes" id="UP000248731"/>
    </source>
</evidence>
<accession>A0A2X4TWJ6</accession>
<dbReference type="InterPro" id="IPR013780">
    <property type="entry name" value="Glyco_hydro_b"/>
</dbReference>
<keyword evidence="1" id="KW-0328">Glycosyltransferase</keyword>
<keyword evidence="1" id="KW-0808">Transferase</keyword>
<dbReference type="GO" id="GO:0009018">
    <property type="term" value="F:sucrose phosphorylase activity"/>
    <property type="evidence" value="ECO:0007669"/>
    <property type="project" value="UniProtKB-EC"/>
</dbReference>
<proteinExistence type="predicted"/>
<gene>
    <name evidence="1" type="ORF">NCTC7307_02766</name>
</gene>
<evidence type="ECO:0000313" key="1">
    <source>
        <dbReference type="EMBL" id="SQI24740.1"/>
    </source>
</evidence>
<dbReference type="AlphaFoldDB" id="A0A2X4TWJ6"/>
<sequence>MQIERVAKTGESIVALFNVSDNINTINSKKFQGTDLISETNLTGEVLTLHPWQVLWIKK</sequence>
<reference evidence="1 2" key="1">
    <citation type="submission" date="2018-06" db="EMBL/GenBank/DDBJ databases">
        <authorList>
            <consortium name="Pathogen Informatics"/>
            <person name="Doyle S."/>
        </authorList>
    </citation>
    <scope>NUCLEOTIDE SEQUENCE [LARGE SCALE GENOMIC DNA]</scope>
    <source>
        <strain evidence="1 2">NCTC7307</strain>
    </source>
</reference>
<name>A0A2X4TWJ6_SALER</name>
<organism evidence="1 2">
    <name type="scientific">Salmonella enterica subsp. arizonae</name>
    <dbReference type="NCBI Taxonomy" id="59203"/>
    <lineage>
        <taxon>Bacteria</taxon>
        <taxon>Pseudomonadati</taxon>
        <taxon>Pseudomonadota</taxon>
        <taxon>Gammaproteobacteria</taxon>
        <taxon>Enterobacterales</taxon>
        <taxon>Enterobacteriaceae</taxon>
        <taxon>Salmonella</taxon>
    </lineage>
</organism>
<dbReference type="Proteomes" id="UP000248731">
    <property type="component" value="Chromosome 1"/>
</dbReference>
<dbReference type="EC" id="2.4.1.7" evidence="1"/>